<evidence type="ECO:0000313" key="2">
    <source>
        <dbReference type="EMBL" id="QJD95264.1"/>
    </source>
</evidence>
<feature type="signal peptide" evidence="1">
    <location>
        <begin position="1"/>
        <end position="21"/>
    </location>
</feature>
<evidence type="ECO:0000256" key="1">
    <source>
        <dbReference type="SAM" id="SignalP"/>
    </source>
</evidence>
<sequence>MNSLKCCLLWVGLFITVSASAQSKYPGYVMLPAPDSLVKTVGSKVNVFGMVFNGNHLPQQKKTFLYIGAEFPNHGLTVVIKDKDRGKFKQPLETYYYEKLVTISGIIESKQGKLQIQVKDTSQISVVIPTRVNY</sequence>
<feature type="chain" id="PRO_5029894974" description="DUF4369 domain-containing protein" evidence="1">
    <location>
        <begin position="22"/>
        <end position="134"/>
    </location>
</feature>
<dbReference type="AlphaFoldDB" id="A0A7L5E144"/>
<dbReference type="EMBL" id="CP051682">
    <property type="protein sequence ID" value="QJD95264.1"/>
    <property type="molecule type" value="Genomic_DNA"/>
</dbReference>
<name>A0A7L5E144_9SPHI</name>
<keyword evidence="3" id="KW-1185">Reference proteome</keyword>
<dbReference type="Proteomes" id="UP000503278">
    <property type="component" value="Chromosome"/>
</dbReference>
<evidence type="ECO:0008006" key="4">
    <source>
        <dbReference type="Google" id="ProtNLM"/>
    </source>
</evidence>
<organism evidence="2 3">
    <name type="scientific">Mucilaginibacter robiniae</name>
    <dbReference type="NCBI Taxonomy" id="2728022"/>
    <lineage>
        <taxon>Bacteria</taxon>
        <taxon>Pseudomonadati</taxon>
        <taxon>Bacteroidota</taxon>
        <taxon>Sphingobacteriia</taxon>
        <taxon>Sphingobacteriales</taxon>
        <taxon>Sphingobacteriaceae</taxon>
        <taxon>Mucilaginibacter</taxon>
    </lineage>
</organism>
<dbReference type="KEGG" id="mrob:HH214_04925"/>
<keyword evidence="1" id="KW-0732">Signal</keyword>
<reference evidence="2 3" key="1">
    <citation type="submission" date="2020-04" db="EMBL/GenBank/DDBJ databases">
        <title>Genome sequencing of novel species.</title>
        <authorList>
            <person name="Heo J."/>
            <person name="Kim S.-J."/>
            <person name="Kim J.-S."/>
            <person name="Hong S.-B."/>
            <person name="Kwon S.-W."/>
        </authorList>
    </citation>
    <scope>NUCLEOTIDE SEQUENCE [LARGE SCALE GENOMIC DNA]</scope>
    <source>
        <strain evidence="2 3">F39-2</strain>
    </source>
</reference>
<gene>
    <name evidence="2" type="ORF">HH214_04925</name>
</gene>
<proteinExistence type="predicted"/>
<protein>
    <recommendedName>
        <fullName evidence="4">DUF4369 domain-containing protein</fullName>
    </recommendedName>
</protein>
<accession>A0A7L5E144</accession>
<dbReference type="RefSeq" id="WP_169606281.1">
    <property type="nucleotide sequence ID" value="NZ_CP051682.1"/>
</dbReference>
<evidence type="ECO:0000313" key="3">
    <source>
        <dbReference type="Proteomes" id="UP000503278"/>
    </source>
</evidence>